<organism evidence="1 2">
    <name type="scientific">Vararia minispora EC-137</name>
    <dbReference type="NCBI Taxonomy" id="1314806"/>
    <lineage>
        <taxon>Eukaryota</taxon>
        <taxon>Fungi</taxon>
        <taxon>Dikarya</taxon>
        <taxon>Basidiomycota</taxon>
        <taxon>Agaricomycotina</taxon>
        <taxon>Agaricomycetes</taxon>
        <taxon>Russulales</taxon>
        <taxon>Lachnocladiaceae</taxon>
        <taxon>Vararia</taxon>
    </lineage>
</organism>
<dbReference type="Proteomes" id="UP000814128">
    <property type="component" value="Unassembled WGS sequence"/>
</dbReference>
<name>A0ACB8QQ70_9AGAM</name>
<dbReference type="EMBL" id="MU273510">
    <property type="protein sequence ID" value="KAI0033892.1"/>
    <property type="molecule type" value="Genomic_DNA"/>
</dbReference>
<reference evidence="1" key="2">
    <citation type="journal article" date="2022" name="New Phytol.">
        <title>Evolutionary transition to the ectomycorrhizal habit in the genomes of a hyperdiverse lineage of mushroom-forming fungi.</title>
        <authorList>
            <person name="Looney B."/>
            <person name="Miyauchi S."/>
            <person name="Morin E."/>
            <person name="Drula E."/>
            <person name="Courty P.E."/>
            <person name="Kohler A."/>
            <person name="Kuo A."/>
            <person name="LaButti K."/>
            <person name="Pangilinan J."/>
            <person name="Lipzen A."/>
            <person name="Riley R."/>
            <person name="Andreopoulos W."/>
            <person name="He G."/>
            <person name="Johnson J."/>
            <person name="Nolan M."/>
            <person name="Tritt A."/>
            <person name="Barry K.W."/>
            <person name="Grigoriev I.V."/>
            <person name="Nagy L.G."/>
            <person name="Hibbett D."/>
            <person name="Henrissat B."/>
            <person name="Matheny P.B."/>
            <person name="Labbe J."/>
            <person name="Martin F.M."/>
        </authorList>
    </citation>
    <scope>NUCLEOTIDE SEQUENCE</scope>
    <source>
        <strain evidence="1">EC-137</strain>
    </source>
</reference>
<evidence type="ECO:0000313" key="1">
    <source>
        <dbReference type="EMBL" id="KAI0033892.1"/>
    </source>
</evidence>
<proteinExistence type="predicted"/>
<evidence type="ECO:0000313" key="2">
    <source>
        <dbReference type="Proteomes" id="UP000814128"/>
    </source>
</evidence>
<keyword evidence="2" id="KW-1185">Reference proteome</keyword>
<sequence>SDPRKSASALYDGRLELTTLMAKSMDDATLAFLSACQTVTGDAKLPEEAVHLVAGILAVDYRSIVGTMWSVGDNDALLVADEMYGCLREDPAHLDGGLEHESGTAYALHGAVKTLRESVGERNAGSLCSLRNVERFERR</sequence>
<reference evidence="1" key="1">
    <citation type="submission" date="2021-02" db="EMBL/GenBank/DDBJ databases">
        <authorList>
            <consortium name="DOE Joint Genome Institute"/>
            <person name="Ahrendt S."/>
            <person name="Looney B.P."/>
            <person name="Miyauchi S."/>
            <person name="Morin E."/>
            <person name="Drula E."/>
            <person name="Courty P.E."/>
            <person name="Chicoki N."/>
            <person name="Fauchery L."/>
            <person name="Kohler A."/>
            <person name="Kuo A."/>
            <person name="Labutti K."/>
            <person name="Pangilinan J."/>
            <person name="Lipzen A."/>
            <person name="Riley R."/>
            <person name="Andreopoulos W."/>
            <person name="He G."/>
            <person name="Johnson J."/>
            <person name="Barry K.W."/>
            <person name="Grigoriev I.V."/>
            <person name="Nagy L."/>
            <person name="Hibbett D."/>
            <person name="Henrissat B."/>
            <person name="Matheny P.B."/>
            <person name="Labbe J."/>
            <person name="Martin F."/>
        </authorList>
    </citation>
    <scope>NUCLEOTIDE SEQUENCE</scope>
    <source>
        <strain evidence="1">EC-137</strain>
    </source>
</reference>
<protein>
    <submittedName>
        <fullName evidence="1">Uncharacterized protein</fullName>
    </submittedName>
</protein>
<gene>
    <name evidence="1" type="ORF">K488DRAFT_46758</name>
</gene>
<accession>A0ACB8QQ70</accession>
<comment type="caution">
    <text evidence="1">The sequence shown here is derived from an EMBL/GenBank/DDBJ whole genome shotgun (WGS) entry which is preliminary data.</text>
</comment>
<feature type="non-terminal residue" evidence="1">
    <location>
        <position position="1"/>
    </location>
</feature>